<dbReference type="SMART" id="SM00034">
    <property type="entry name" value="CLECT"/>
    <property type="match status" value="2"/>
</dbReference>
<dbReference type="CDD" id="cd00037">
    <property type="entry name" value="CLECT"/>
    <property type="match status" value="2"/>
</dbReference>
<dbReference type="PANTHER" id="PTHR45710:SF26">
    <property type="entry name" value="RH26557P"/>
    <property type="match status" value="1"/>
</dbReference>
<evidence type="ECO:0000313" key="3">
    <source>
        <dbReference type="Proteomes" id="UP000594262"/>
    </source>
</evidence>
<sequence length="402" mass="45543">NKYSLKRKHYVYFAKERNTARLIHLIPLSAKSTRKTAYKRQNEATKYIIKFIDSSYLKIIRTHITMKLLLKIIILTGSFLSVESQQTCAAFTAAEASSALWSCDPSGRPYYYSDDQLNFDAARAACQALTPFNGKQFDIVVIETQAELDFIVADPAFTTNRRYIGLQAQAFSDPPVMCDYKWLNGAPVTLDFPFDNELPTNPDPVVPRCVFLDKRDPPSILQRRCTRLKRYICEVSAPYVSACEKVKTRFFQIDEGTEQLSFEDAQTACMENDANLITVKSLKENMCAFDKYVACESSIWLGLVSNLEKNKFHWIDNDISPYRNWCSGVSPAPGTEGCILLRFDNPSFTTTGCFELVEDCVTPQSFVCEANTLCDKNGFQTLTKVISKIIQGTKNDCKSCRH</sequence>
<feature type="domain" description="C-type lectin" evidence="1">
    <location>
        <begin position="105"/>
        <end position="234"/>
    </location>
</feature>
<dbReference type="Proteomes" id="UP000594262">
    <property type="component" value="Unplaced"/>
</dbReference>
<feature type="domain" description="C-type lectin" evidence="1">
    <location>
        <begin position="239"/>
        <end position="369"/>
    </location>
</feature>
<dbReference type="OrthoDB" id="5945808at2759"/>
<dbReference type="Gene3D" id="3.10.100.10">
    <property type="entry name" value="Mannose-Binding Protein A, subunit A"/>
    <property type="match status" value="2"/>
</dbReference>
<dbReference type="InterPro" id="IPR001304">
    <property type="entry name" value="C-type_lectin-like"/>
</dbReference>
<evidence type="ECO:0000259" key="1">
    <source>
        <dbReference type="PROSITE" id="PS50041"/>
    </source>
</evidence>
<dbReference type="Pfam" id="PF00059">
    <property type="entry name" value="Lectin_C"/>
    <property type="match status" value="2"/>
</dbReference>
<keyword evidence="3" id="KW-1185">Reference proteome</keyword>
<dbReference type="EnsemblMetazoa" id="CLYHEMT025284.1">
    <property type="protein sequence ID" value="CLYHEMP025284.1"/>
    <property type="gene ID" value="CLYHEMG025284"/>
</dbReference>
<protein>
    <recommendedName>
        <fullName evidence="1">C-type lectin domain-containing protein</fullName>
    </recommendedName>
</protein>
<proteinExistence type="predicted"/>
<dbReference type="InterPro" id="IPR016186">
    <property type="entry name" value="C-type_lectin-like/link_sf"/>
</dbReference>
<dbReference type="PANTHER" id="PTHR45710">
    <property type="entry name" value="C-TYPE LECTIN DOMAIN-CONTAINING PROTEIN 180"/>
    <property type="match status" value="1"/>
</dbReference>
<dbReference type="InterPro" id="IPR016187">
    <property type="entry name" value="CTDL_fold"/>
</dbReference>
<dbReference type="InterPro" id="IPR050828">
    <property type="entry name" value="C-type_lectin/matrix_domain"/>
</dbReference>
<evidence type="ECO:0000313" key="2">
    <source>
        <dbReference type="EnsemblMetazoa" id="CLYHEMP025284.1"/>
    </source>
</evidence>
<dbReference type="SUPFAM" id="SSF56436">
    <property type="entry name" value="C-type lectin-like"/>
    <property type="match status" value="2"/>
</dbReference>
<dbReference type="AlphaFoldDB" id="A0A7M6DRU5"/>
<name>A0A7M6DRU5_9CNID</name>
<accession>A0A7M6DRU5</accession>
<reference evidence="2" key="1">
    <citation type="submission" date="2021-01" db="UniProtKB">
        <authorList>
            <consortium name="EnsemblMetazoa"/>
        </authorList>
    </citation>
    <scope>IDENTIFICATION</scope>
</reference>
<dbReference type="PROSITE" id="PS50041">
    <property type="entry name" value="C_TYPE_LECTIN_2"/>
    <property type="match status" value="2"/>
</dbReference>
<organism evidence="2 3">
    <name type="scientific">Clytia hemisphaerica</name>
    <dbReference type="NCBI Taxonomy" id="252671"/>
    <lineage>
        <taxon>Eukaryota</taxon>
        <taxon>Metazoa</taxon>
        <taxon>Cnidaria</taxon>
        <taxon>Hydrozoa</taxon>
        <taxon>Hydroidolina</taxon>
        <taxon>Leptothecata</taxon>
        <taxon>Obeliida</taxon>
        <taxon>Clytiidae</taxon>
        <taxon>Clytia</taxon>
    </lineage>
</organism>